<protein>
    <recommendedName>
        <fullName evidence="1">Vacuolar membrane-associated protein Iml1 N-terminal domain-containing protein</fullName>
    </recommendedName>
</protein>
<dbReference type="GO" id="GO:0010508">
    <property type="term" value="P:positive regulation of autophagy"/>
    <property type="evidence" value="ECO:0007669"/>
    <property type="project" value="TreeGrafter"/>
</dbReference>
<dbReference type="Gene3D" id="3.30.810.10">
    <property type="entry name" value="2-Layer Sandwich"/>
    <property type="match status" value="1"/>
</dbReference>
<dbReference type="InterPro" id="IPR027244">
    <property type="entry name" value="IML1"/>
</dbReference>
<evidence type="ECO:0000313" key="3">
    <source>
        <dbReference type="Proteomes" id="UP001178507"/>
    </source>
</evidence>
<evidence type="ECO:0000259" key="1">
    <source>
        <dbReference type="Pfam" id="PF12257"/>
    </source>
</evidence>
<dbReference type="PANTHER" id="PTHR13179">
    <property type="entry name" value="DEP DOMAIN CONTAINING PROTEIN 5"/>
    <property type="match status" value="1"/>
</dbReference>
<reference evidence="2" key="1">
    <citation type="submission" date="2023-08" db="EMBL/GenBank/DDBJ databases">
        <authorList>
            <person name="Chen Y."/>
            <person name="Shah S."/>
            <person name="Dougan E. K."/>
            <person name="Thang M."/>
            <person name="Chan C."/>
        </authorList>
    </citation>
    <scope>NUCLEOTIDE SEQUENCE</scope>
</reference>
<dbReference type="GO" id="GO:1990130">
    <property type="term" value="C:GATOR1 complex"/>
    <property type="evidence" value="ECO:0007669"/>
    <property type="project" value="TreeGrafter"/>
</dbReference>
<organism evidence="2 3">
    <name type="scientific">Effrenium voratum</name>
    <dbReference type="NCBI Taxonomy" id="2562239"/>
    <lineage>
        <taxon>Eukaryota</taxon>
        <taxon>Sar</taxon>
        <taxon>Alveolata</taxon>
        <taxon>Dinophyceae</taxon>
        <taxon>Suessiales</taxon>
        <taxon>Symbiodiniaceae</taxon>
        <taxon>Effrenium</taxon>
    </lineage>
</organism>
<evidence type="ECO:0000313" key="2">
    <source>
        <dbReference type="EMBL" id="CAJ1396389.1"/>
    </source>
</evidence>
<dbReference type="GO" id="GO:1904262">
    <property type="term" value="P:negative regulation of TORC1 signaling"/>
    <property type="evidence" value="ECO:0007669"/>
    <property type="project" value="TreeGrafter"/>
</dbReference>
<dbReference type="Proteomes" id="UP001178507">
    <property type="component" value="Unassembled WGS sequence"/>
</dbReference>
<dbReference type="Pfam" id="PF12257">
    <property type="entry name" value="IML1"/>
    <property type="match status" value="1"/>
</dbReference>
<gene>
    <name evidence="2" type="ORF">EVOR1521_LOCUS20639</name>
</gene>
<dbReference type="InterPro" id="IPR048255">
    <property type="entry name" value="IML1_N"/>
</dbReference>
<keyword evidence="3" id="KW-1185">Reference proteome</keyword>
<accession>A0AA36IZJ9</accession>
<dbReference type="SUPFAM" id="SSF56104">
    <property type="entry name" value="SAICAR synthase-like"/>
    <property type="match status" value="1"/>
</dbReference>
<dbReference type="EMBL" id="CAUJNA010003229">
    <property type="protein sequence ID" value="CAJ1396389.1"/>
    <property type="molecule type" value="Genomic_DNA"/>
</dbReference>
<dbReference type="PANTHER" id="PTHR13179:SF8">
    <property type="entry name" value="GATOR COMPLEX PROTEIN DEPDC5"/>
    <property type="match status" value="1"/>
</dbReference>
<comment type="caution">
    <text evidence="2">The sequence shown here is derived from an EMBL/GenBank/DDBJ whole genome shotgun (WGS) entry which is preliminary data.</text>
</comment>
<sequence>MPFQQRQKEQKDQDDQPKLLIVPCSRHDMKRSHAPFLLTEKLRDRFEKDVLIQVVSQAQPQLRLFLRCQPKVFLKTLDGISIMDEITQSAKIVDKQVELRVADKVEARLAEVVVLVFERYLSKRDIWHLHAAMMQDGGQILYANFDYVLRQLVPNSQIDRLIAAGKSVHSGLVDSATEVSFKSATANMVVLVQISSELFEFGLSGRPYWEALIECFQTLVDKSLRVTRGSGHYIRMMMFTRVRGVKLGPNFKVDQDTYAKPKESPTDVEDFCDVFWEGFARVMPSAPVLAARIRRVCMRLHEEKHGRVDPGSQAWCDDEWSGLPAHGIVEAARGNILESLNLVLDVFDRHYLDRMLRSTGQAMVLLSAGNGLIESPSRDLYELTHRRFAITRPMTCQFVCTRGPPMHPVPWVQWPGGPGYDAPLMEEEGYVSRCWVKCWRLEKKARRGAKRELGATRGLKVKPAARENETAYVYEKFDKFQLHAALNNFVSMPVELCGSRLKAVEPVDDALEHQIRTNPGKFFVPLSSKDNDGNSIKAVYAAGVGWRERPGRKAVLGRLLQVGKVFVPHYTKVEDLAGHLLHRTGKIRTLTFDVGTDLRDCWGQLRDPGNRSVCDAQNIRDLMEDVMRNSAELDSAGKSGASIVTNMRRFVVKNFKDAENPYIVRQVMPTFARKLTEHARADGGCFRTAVAPLCAVLDLPKADDSLERTHWHILRKVELEAESTSLVFQDNDRINFLDLKGPKFSGWRDGKSWLGSAEDRHRKDAGFTELFPSGLPLAPCGAKEAARALELDSEMLRDTDMTDYSLFMVPYTATSEPRCGCDPAVPQWPLVLDAEHAGKQYRFAVGIIDYLERSVYGLNKVLHFSMSTMRTPTVYRNWWMLMWPMYFHIPPFSSTPSGQITPPAGSGLAEQLTVGQRVVAVEKIKWRRHSEKITTRGDEVRKCYQLRLFETSSRDSSSGSAEKVYAGSEGTILQLTKCNGEGPGIVVVWDDTDQDEVFEVGAEQIMGATSATSACTLVRLEPPDLPRSPPWIQIAFYPEVRFCPCRAEDWVEASFMPLLGRSKDSTIIPHWTKAECSLSDLPATTAATQRTPSKKAHTIRWADRRLWEQVRTPALRSFFTRECGDDEGFKFPRYVLAPSRFEYTDLESEKVNVMQDLVGLRLEVTPGAQLYGFDEALNEPALPGSLPRDECESPKKECGDMVLHGELVPKSLHCLVVRTPMSSWKFSSQFGNLEVYHQEGDYEELHSTHLYRFYIRRHLVRQRQLLEDAKTPTAPSESSQWTKSRVSFHLPVEPDWNALDNVVAGGLRMPPALPYPVKIGSDGPLAQDPCIGWMLRSALKQNLFVLRPKETAWSHLEIFERACQHLNGSFEVGTDFFLVHSDGEASDQEVHKQTLRNFQSFKRDLEQLCFGRCESETVALDIALDNTGHEFKVERGRHTVYVKDADLPSSFAESRDWFELFFDDIFAPPKLFNFVIQWLVCSSVHMMHFVTDFMRISEKNGFNLIRLPIAQLFPPPAPHWVWGKDREIDLDRLALYPRRKISLPEADGTLHAELLRCWLSPPLQLNFVYATQKVAFQVQDVRELAASMKEKRGDLFQRLKGWILCDPDGLCLVALRENVAYFYENRLLLSAARVLSL</sequence>
<name>A0AA36IZJ9_9DINO</name>
<dbReference type="GO" id="GO:0005096">
    <property type="term" value="F:GTPase activator activity"/>
    <property type="evidence" value="ECO:0007669"/>
    <property type="project" value="InterPro"/>
</dbReference>
<dbReference type="InterPro" id="IPR027483">
    <property type="entry name" value="PInositol-4-P-4/5-kinase_C_sf"/>
</dbReference>
<feature type="domain" description="Vacuolar membrane-associated protein Iml1 N-terminal" evidence="1">
    <location>
        <begin position="114"/>
        <end position="412"/>
    </location>
</feature>
<proteinExistence type="predicted"/>